<dbReference type="HOGENOM" id="CLU_099116_0_0_1"/>
<dbReference type="Proteomes" id="UP000016923">
    <property type="component" value="Unassembled WGS sequence"/>
</dbReference>
<feature type="compositionally biased region" description="Low complexity" evidence="1">
    <location>
        <begin position="111"/>
        <end position="139"/>
    </location>
</feature>
<dbReference type="OrthoDB" id="4777826at2759"/>
<evidence type="ECO:0000313" key="2">
    <source>
        <dbReference type="EMBL" id="EPE07455.1"/>
    </source>
</evidence>
<keyword evidence="3" id="KW-1185">Reference proteome</keyword>
<feature type="compositionally biased region" description="Basic and acidic residues" evidence="1">
    <location>
        <begin position="147"/>
        <end position="161"/>
    </location>
</feature>
<name>S3D2E6_OPHP1</name>
<evidence type="ECO:0000313" key="3">
    <source>
        <dbReference type="Proteomes" id="UP000016923"/>
    </source>
</evidence>
<protein>
    <submittedName>
        <fullName evidence="2">Uncharacterized protein</fullName>
    </submittedName>
</protein>
<feature type="compositionally biased region" description="Basic and acidic residues" evidence="1">
    <location>
        <begin position="177"/>
        <end position="198"/>
    </location>
</feature>
<feature type="region of interest" description="Disordered" evidence="1">
    <location>
        <begin position="107"/>
        <end position="198"/>
    </location>
</feature>
<proteinExistence type="predicted"/>
<dbReference type="VEuPathDB" id="FungiDB:F503_08106"/>
<dbReference type="eggNOG" id="ENOG502R9U8">
    <property type="taxonomic scope" value="Eukaryota"/>
</dbReference>
<reference evidence="2 3" key="1">
    <citation type="journal article" date="2013" name="BMC Genomics">
        <title>The genome and transcriptome of the pine saprophyte Ophiostoma piceae, and a comparison with the bark beetle-associated pine pathogen Grosmannia clavigera.</title>
        <authorList>
            <person name="Haridas S."/>
            <person name="Wang Y."/>
            <person name="Lim L."/>
            <person name="Massoumi Alamouti S."/>
            <person name="Jackman S."/>
            <person name="Docking R."/>
            <person name="Robertson G."/>
            <person name="Birol I."/>
            <person name="Bohlmann J."/>
            <person name="Breuil C."/>
        </authorList>
    </citation>
    <scope>NUCLEOTIDE SEQUENCE [LARGE SCALE GENOMIC DNA]</scope>
    <source>
        <strain evidence="2 3">UAMH 11346</strain>
    </source>
</reference>
<evidence type="ECO:0000256" key="1">
    <source>
        <dbReference type="SAM" id="MobiDB-lite"/>
    </source>
</evidence>
<dbReference type="OMA" id="STENWKA"/>
<dbReference type="EMBL" id="KE148151">
    <property type="protein sequence ID" value="EPE07455.1"/>
    <property type="molecule type" value="Genomic_DNA"/>
</dbReference>
<organism evidence="2 3">
    <name type="scientific">Ophiostoma piceae (strain UAMH 11346)</name>
    <name type="common">Sap stain fungus</name>
    <dbReference type="NCBI Taxonomy" id="1262450"/>
    <lineage>
        <taxon>Eukaryota</taxon>
        <taxon>Fungi</taxon>
        <taxon>Dikarya</taxon>
        <taxon>Ascomycota</taxon>
        <taxon>Pezizomycotina</taxon>
        <taxon>Sordariomycetes</taxon>
        <taxon>Sordariomycetidae</taxon>
        <taxon>Ophiostomatales</taxon>
        <taxon>Ophiostomataceae</taxon>
        <taxon>Ophiostoma</taxon>
    </lineage>
</organism>
<gene>
    <name evidence="2" type="ORF">F503_08106</name>
</gene>
<dbReference type="STRING" id="1262450.S3D2E6"/>
<sequence>MVKWDDKATADLFVSMMAVVCPTMNEAQKEAITTEMQGRGYDVVWNGIRLHTMSKWESTLKDDLIQALYTYSPPTGADQKKDIAAYLHARGHTITWDAIRQHLQKLRRAAGEPGPAAASPKPTKTPKAPKTPRPKGSAASRKRPAKKACEESDSSETKDDNGNIDEDDIDTPASKRTKIEAVVKDEPFEKWLDSFREA</sequence>
<dbReference type="AlphaFoldDB" id="S3D2E6"/>
<accession>S3D2E6</accession>